<dbReference type="NCBIfam" id="TIGR00216">
    <property type="entry name" value="ispH_lytB"/>
    <property type="match status" value="1"/>
</dbReference>
<feature type="binding site" evidence="5">
    <location>
        <position position="74"/>
    </location>
    <ligand>
        <name>isopentenyl diphosphate</name>
        <dbReference type="ChEBI" id="CHEBI:128769"/>
    </ligand>
</feature>
<feature type="binding site" evidence="5">
    <location>
        <position position="41"/>
    </location>
    <ligand>
        <name>isopentenyl diphosphate</name>
        <dbReference type="ChEBI" id="CHEBI:128769"/>
    </ligand>
</feature>
<evidence type="ECO:0000313" key="7">
    <source>
        <dbReference type="Proteomes" id="UP000316714"/>
    </source>
</evidence>
<evidence type="ECO:0000256" key="1">
    <source>
        <dbReference type="ARBA" id="ARBA00022485"/>
    </source>
</evidence>
<dbReference type="NCBIfam" id="NF002188">
    <property type="entry name" value="PRK01045.1-2"/>
    <property type="match status" value="1"/>
</dbReference>
<feature type="binding site" evidence="5">
    <location>
        <position position="222"/>
    </location>
    <ligand>
        <name>(2E)-4-hydroxy-3-methylbut-2-enyl diphosphate</name>
        <dbReference type="ChEBI" id="CHEBI:128753"/>
    </ligand>
</feature>
<dbReference type="PANTHER" id="PTHR30426">
    <property type="entry name" value="4-HYDROXY-3-METHYLBUT-2-ENYL DIPHOSPHATE REDUCTASE"/>
    <property type="match status" value="1"/>
</dbReference>
<comment type="caution">
    <text evidence="6">The sequence shown here is derived from an EMBL/GenBank/DDBJ whole genome shotgun (WGS) entry which is preliminary data.</text>
</comment>
<evidence type="ECO:0000256" key="5">
    <source>
        <dbReference type="HAMAP-Rule" id="MF_00191"/>
    </source>
</evidence>
<proteinExistence type="inferred from homology"/>
<dbReference type="PANTHER" id="PTHR30426:SF0">
    <property type="entry name" value="4-HYDROXY-3-METHYLBUT-2-ENYL DIPHOSPHATE REDUCTASE"/>
    <property type="match status" value="1"/>
</dbReference>
<gene>
    <name evidence="5 6" type="primary">ispH</name>
    <name evidence="6" type="ORF">KOR34_33540</name>
</gene>
<evidence type="ECO:0000256" key="3">
    <source>
        <dbReference type="ARBA" id="ARBA00023004"/>
    </source>
</evidence>
<dbReference type="NCBIfam" id="NF002190">
    <property type="entry name" value="PRK01045.1-4"/>
    <property type="match status" value="1"/>
</dbReference>
<comment type="pathway">
    <text evidence="5">Isoprenoid biosynthesis; isopentenyl diphosphate biosynthesis via DXP pathway; isopentenyl diphosphate from 1-deoxy-D-xylulose 5-phosphate: step 6/6.</text>
</comment>
<comment type="function">
    <text evidence="5">Catalyzes the conversion of 1-hydroxy-2-methyl-2-(E)-butenyl 4-diphosphate (HMBPP) into a mixture of isopentenyl diphosphate (IPP) and dimethylallyl diphosphate (DMAPP). Acts in the terminal step of the DOXP/MEP pathway for isoprenoid precursor biosynthesis.</text>
</comment>
<dbReference type="UniPathway" id="UPA00059">
    <property type="reaction ID" value="UER00105"/>
</dbReference>
<keyword evidence="5" id="KW-0414">Isoprene biosynthesis</keyword>
<feature type="binding site" evidence="5">
    <location>
        <position position="222"/>
    </location>
    <ligand>
        <name>dimethylallyl diphosphate</name>
        <dbReference type="ChEBI" id="CHEBI:57623"/>
    </ligand>
</feature>
<comment type="similarity">
    <text evidence="5">Belongs to the IspH family.</text>
</comment>
<feature type="binding site" evidence="5">
    <location>
        <position position="12"/>
    </location>
    <ligand>
        <name>[4Fe-4S] cluster</name>
        <dbReference type="ChEBI" id="CHEBI:49883"/>
    </ligand>
</feature>
<keyword evidence="7" id="KW-1185">Reference proteome</keyword>
<dbReference type="RefSeq" id="WP_146567254.1">
    <property type="nucleotide sequence ID" value="NZ_SIHJ01000002.1"/>
</dbReference>
<dbReference type="Proteomes" id="UP000316714">
    <property type="component" value="Unassembled WGS sequence"/>
</dbReference>
<evidence type="ECO:0000256" key="2">
    <source>
        <dbReference type="ARBA" id="ARBA00022723"/>
    </source>
</evidence>
<feature type="binding site" evidence="5">
    <location>
        <position position="224"/>
    </location>
    <ligand>
        <name>dimethylallyl diphosphate</name>
        <dbReference type="ChEBI" id="CHEBI:57623"/>
    </ligand>
</feature>
<dbReference type="CDD" id="cd13944">
    <property type="entry name" value="lytB_ispH"/>
    <property type="match status" value="1"/>
</dbReference>
<sequence length="321" mass="34783">MKVLLASPRGFCAGVNMAIESLELALASFGPPIYVYHEIVHNRYVVSHFRDRGVTFLDDVDDAPEGSTLLFSAHGVSPQIRQAARERNLTAIDATCPLVTKVHLEAIKYAKQGYTILLIGHEGHDEVIGTMGEAPEATLLVETPEDVDRLEVADETKVAYLTQTTLSVDDANRIIQRLRERFPHIAAPPKSDICYATSNRQEAVAKLAAQADLTLVLGSQNSSNSARLAELSVECGTPAHLIDGAGDIDPAWLDGVETVLVTAGASAPETVVNECLDFLADRYGATVEPQVIRTESVSFPLPRELRAHAEKHDVTSVLTRP</sequence>
<organism evidence="6 7">
    <name type="scientific">Posidoniimonas corsicana</name>
    <dbReference type="NCBI Taxonomy" id="1938618"/>
    <lineage>
        <taxon>Bacteria</taxon>
        <taxon>Pseudomonadati</taxon>
        <taxon>Planctomycetota</taxon>
        <taxon>Planctomycetia</taxon>
        <taxon>Pirellulales</taxon>
        <taxon>Lacipirellulaceae</taxon>
        <taxon>Posidoniimonas</taxon>
    </lineage>
</organism>
<keyword evidence="2 5" id="KW-0479">Metal-binding</keyword>
<accession>A0A5C5V715</accession>
<dbReference type="GO" id="GO:0050992">
    <property type="term" value="P:dimethylallyl diphosphate biosynthetic process"/>
    <property type="evidence" value="ECO:0007669"/>
    <property type="project" value="UniProtKB-UniRule"/>
</dbReference>
<dbReference type="GO" id="GO:0019288">
    <property type="term" value="P:isopentenyl diphosphate biosynthetic process, methylerythritol 4-phosphate pathway"/>
    <property type="evidence" value="ECO:0007669"/>
    <property type="project" value="UniProtKB-UniRule"/>
</dbReference>
<feature type="binding site" evidence="5">
    <location>
        <position position="224"/>
    </location>
    <ligand>
        <name>(2E)-4-hydroxy-3-methylbut-2-enyl diphosphate</name>
        <dbReference type="ChEBI" id="CHEBI:128753"/>
    </ligand>
</feature>
<dbReference type="EC" id="1.17.7.4" evidence="5"/>
<dbReference type="UniPathway" id="UPA00056">
    <property type="reaction ID" value="UER00097"/>
</dbReference>
<feature type="binding site" evidence="5">
    <location>
        <position position="266"/>
    </location>
    <ligand>
        <name>isopentenyl diphosphate</name>
        <dbReference type="ChEBI" id="CHEBI:128769"/>
    </ligand>
</feature>
<name>A0A5C5V715_9BACT</name>
<feature type="binding site" evidence="5">
    <location>
        <position position="222"/>
    </location>
    <ligand>
        <name>isopentenyl diphosphate</name>
        <dbReference type="ChEBI" id="CHEBI:128769"/>
    </ligand>
</feature>
<feature type="binding site" evidence="5">
    <location>
        <position position="194"/>
    </location>
    <ligand>
        <name>[4Fe-4S] cluster</name>
        <dbReference type="ChEBI" id="CHEBI:49883"/>
    </ligand>
</feature>
<feature type="binding site" evidence="5">
    <location>
        <position position="223"/>
    </location>
    <ligand>
        <name>isopentenyl diphosphate</name>
        <dbReference type="ChEBI" id="CHEBI:128769"/>
    </ligand>
</feature>
<dbReference type="OrthoDB" id="9777362at2"/>
<feature type="binding site" evidence="5">
    <location>
        <position position="124"/>
    </location>
    <ligand>
        <name>isopentenyl diphosphate</name>
        <dbReference type="ChEBI" id="CHEBI:128769"/>
    </ligand>
</feature>
<dbReference type="EMBL" id="SIHJ01000002">
    <property type="protein sequence ID" value="TWT33522.1"/>
    <property type="molecule type" value="Genomic_DNA"/>
</dbReference>
<reference evidence="6 7" key="1">
    <citation type="submission" date="2019-02" db="EMBL/GenBank/DDBJ databases">
        <title>Deep-cultivation of Planctomycetes and their phenomic and genomic characterization uncovers novel biology.</title>
        <authorList>
            <person name="Wiegand S."/>
            <person name="Jogler M."/>
            <person name="Boedeker C."/>
            <person name="Pinto D."/>
            <person name="Vollmers J."/>
            <person name="Rivas-Marin E."/>
            <person name="Kohn T."/>
            <person name="Peeters S.H."/>
            <person name="Heuer A."/>
            <person name="Rast P."/>
            <person name="Oberbeckmann S."/>
            <person name="Bunk B."/>
            <person name="Jeske O."/>
            <person name="Meyerdierks A."/>
            <person name="Storesund J.E."/>
            <person name="Kallscheuer N."/>
            <person name="Luecker S."/>
            <person name="Lage O.M."/>
            <person name="Pohl T."/>
            <person name="Merkel B.J."/>
            <person name="Hornburger P."/>
            <person name="Mueller R.-W."/>
            <person name="Bruemmer F."/>
            <person name="Labrenz M."/>
            <person name="Spormann A.M."/>
            <person name="Op Den Camp H."/>
            <person name="Overmann J."/>
            <person name="Amann R."/>
            <person name="Jetten M.S.M."/>
            <person name="Mascher T."/>
            <person name="Medema M.H."/>
            <person name="Devos D.P."/>
            <person name="Kaster A.-K."/>
            <person name="Ovreas L."/>
            <person name="Rohde M."/>
            <person name="Galperin M.Y."/>
            <person name="Jogler C."/>
        </authorList>
    </citation>
    <scope>NUCLEOTIDE SEQUENCE [LARGE SCALE GENOMIC DNA]</scope>
    <source>
        <strain evidence="6 7">KOR34</strain>
    </source>
</reference>
<dbReference type="Gene3D" id="3.40.50.11270">
    <property type="match status" value="1"/>
</dbReference>
<dbReference type="Gene3D" id="3.40.1010.20">
    <property type="entry name" value="4-hydroxy-3-methylbut-2-enyl diphosphate reductase, catalytic domain"/>
    <property type="match status" value="2"/>
</dbReference>
<feature type="binding site" evidence="5">
    <location>
        <position position="164"/>
    </location>
    <ligand>
        <name>(2E)-4-hydroxy-3-methylbut-2-enyl diphosphate</name>
        <dbReference type="ChEBI" id="CHEBI:128753"/>
    </ligand>
</feature>
<feature type="binding site" evidence="5">
    <location>
        <position position="223"/>
    </location>
    <ligand>
        <name>(2E)-4-hydroxy-3-methylbut-2-enyl diphosphate</name>
        <dbReference type="ChEBI" id="CHEBI:128753"/>
    </ligand>
</feature>
<feature type="binding site" evidence="5">
    <location>
        <position position="74"/>
    </location>
    <ligand>
        <name>(2E)-4-hydroxy-3-methylbut-2-enyl diphosphate</name>
        <dbReference type="ChEBI" id="CHEBI:128753"/>
    </ligand>
</feature>
<feature type="binding site" evidence="5">
    <location>
        <position position="74"/>
    </location>
    <ligand>
        <name>dimethylallyl diphosphate</name>
        <dbReference type="ChEBI" id="CHEBI:57623"/>
    </ligand>
</feature>
<keyword evidence="1 5" id="KW-0004">4Fe-4S</keyword>
<comment type="pathway">
    <text evidence="5">Isoprenoid biosynthesis; dimethylallyl diphosphate biosynthesis; dimethylallyl diphosphate from (2E)-4-hydroxy-3-methylbutenyl diphosphate: step 1/1.</text>
</comment>
<keyword evidence="4 5" id="KW-0411">Iron-sulfur</keyword>
<evidence type="ECO:0000256" key="4">
    <source>
        <dbReference type="ARBA" id="ARBA00023014"/>
    </source>
</evidence>
<feature type="active site" description="Proton donor" evidence="5">
    <location>
        <position position="126"/>
    </location>
</feature>
<feature type="binding site" evidence="5">
    <location>
        <position position="96"/>
    </location>
    <ligand>
        <name>[4Fe-4S] cluster</name>
        <dbReference type="ChEBI" id="CHEBI:49883"/>
    </ligand>
</feature>
<protein>
    <recommendedName>
        <fullName evidence="5">4-hydroxy-3-methylbut-2-enyl diphosphate reductase</fullName>
        <shortName evidence="5">HMBPP reductase</shortName>
        <ecNumber evidence="5">1.17.7.4</ecNumber>
    </recommendedName>
</protein>
<keyword evidence="5 6" id="KW-0560">Oxidoreductase</keyword>
<keyword evidence="3 5" id="KW-0408">Iron</keyword>
<dbReference type="GO" id="GO:0016114">
    <property type="term" value="P:terpenoid biosynthetic process"/>
    <property type="evidence" value="ECO:0007669"/>
    <property type="project" value="UniProtKB-UniRule"/>
</dbReference>
<feature type="binding site" evidence="5">
    <location>
        <position position="266"/>
    </location>
    <ligand>
        <name>(2E)-4-hydroxy-3-methylbut-2-enyl diphosphate</name>
        <dbReference type="ChEBI" id="CHEBI:128753"/>
    </ligand>
</feature>
<feature type="binding site" evidence="5">
    <location>
        <position position="124"/>
    </location>
    <ligand>
        <name>dimethylallyl diphosphate</name>
        <dbReference type="ChEBI" id="CHEBI:57623"/>
    </ligand>
</feature>
<feature type="binding site" evidence="5">
    <location>
        <position position="223"/>
    </location>
    <ligand>
        <name>dimethylallyl diphosphate</name>
        <dbReference type="ChEBI" id="CHEBI:57623"/>
    </ligand>
</feature>
<dbReference type="GO" id="GO:0051745">
    <property type="term" value="F:4-hydroxy-3-methylbut-2-enyl diphosphate reductase activity"/>
    <property type="evidence" value="ECO:0007669"/>
    <property type="project" value="UniProtKB-UniRule"/>
</dbReference>
<dbReference type="Pfam" id="PF02401">
    <property type="entry name" value="LYTB"/>
    <property type="match status" value="1"/>
</dbReference>
<dbReference type="AlphaFoldDB" id="A0A5C5V715"/>
<comment type="cofactor">
    <cofactor evidence="5">
        <name>[4Fe-4S] cluster</name>
        <dbReference type="ChEBI" id="CHEBI:49883"/>
    </cofactor>
    <text evidence="5">Binds 1 [4Fe-4S] cluster per subunit.</text>
</comment>
<feature type="binding site" evidence="5">
    <location>
        <position position="41"/>
    </location>
    <ligand>
        <name>dimethylallyl diphosphate</name>
        <dbReference type="ChEBI" id="CHEBI:57623"/>
    </ligand>
</feature>
<evidence type="ECO:0000313" key="6">
    <source>
        <dbReference type="EMBL" id="TWT33522.1"/>
    </source>
</evidence>
<comment type="catalytic activity">
    <reaction evidence="5">
        <text>dimethylallyl diphosphate + 2 oxidized [2Fe-2S]-[ferredoxin] + H2O = (2E)-4-hydroxy-3-methylbut-2-enyl diphosphate + 2 reduced [2Fe-2S]-[ferredoxin] + 2 H(+)</text>
        <dbReference type="Rhea" id="RHEA:24825"/>
        <dbReference type="Rhea" id="RHEA-COMP:10000"/>
        <dbReference type="Rhea" id="RHEA-COMP:10001"/>
        <dbReference type="ChEBI" id="CHEBI:15377"/>
        <dbReference type="ChEBI" id="CHEBI:15378"/>
        <dbReference type="ChEBI" id="CHEBI:33737"/>
        <dbReference type="ChEBI" id="CHEBI:33738"/>
        <dbReference type="ChEBI" id="CHEBI:57623"/>
        <dbReference type="ChEBI" id="CHEBI:128753"/>
        <dbReference type="EC" id="1.17.7.4"/>
    </reaction>
</comment>
<feature type="binding site" evidence="5">
    <location>
        <position position="224"/>
    </location>
    <ligand>
        <name>isopentenyl diphosphate</name>
        <dbReference type="ChEBI" id="CHEBI:128769"/>
    </ligand>
</feature>
<dbReference type="GO" id="GO:0046872">
    <property type="term" value="F:metal ion binding"/>
    <property type="evidence" value="ECO:0007669"/>
    <property type="project" value="UniProtKB-KW"/>
</dbReference>
<dbReference type="GO" id="GO:0051539">
    <property type="term" value="F:4 iron, 4 sulfur cluster binding"/>
    <property type="evidence" value="ECO:0007669"/>
    <property type="project" value="UniProtKB-UniRule"/>
</dbReference>
<feature type="binding site" evidence="5">
    <location>
        <position position="266"/>
    </location>
    <ligand>
        <name>dimethylallyl diphosphate</name>
        <dbReference type="ChEBI" id="CHEBI:57623"/>
    </ligand>
</feature>
<comment type="catalytic activity">
    <reaction evidence="5">
        <text>isopentenyl diphosphate + 2 oxidized [2Fe-2S]-[ferredoxin] + H2O = (2E)-4-hydroxy-3-methylbut-2-enyl diphosphate + 2 reduced [2Fe-2S]-[ferredoxin] + 2 H(+)</text>
        <dbReference type="Rhea" id="RHEA:24488"/>
        <dbReference type="Rhea" id="RHEA-COMP:10000"/>
        <dbReference type="Rhea" id="RHEA-COMP:10001"/>
        <dbReference type="ChEBI" id="CHEBI:15377"/>
        <dbReference type="ChEBI" id="CHEBI:15378"/>
        <dbReference type="ChEBI" id="CHEBI:33737"/>
        <dbReference type="ChEBI" id="CHEBI:33738"/>
        <dbReference type="ChEBI" id="CHEBI:128753"/>
        <dbReference type="ChEBI" id="CHEBI:128769"/>
        <dbReference type="EC" id="1.17.7.4"/>
    </reaction>
</comment>
<dbReference type="InterPro" id="IPR003451">
    <property type="entry name" value="LytB/IspH"/>
</dbReference>
<feature type="binding site" evidence="5">
    <location>
        <position position="124"/>
    </location>
    <ligand>
        <name>(2E)-4-hydroxy-3-methylbut-2-enyl diphosphate</name>
        <dbReference type="ChEBI" id="CHEBI:128753"/>
    </ligand>
</feature>
<dbReference type="HAMAP" id="MF_00191">
    <property type="entry name" value="IspH"/>
    <property type="match status" value="1"/>
</dbReference>
<feature type="binding site" evidence="5">
    <location>
        <position position="41"/>
    </location>
    <ligand>
        <name>(2E)-4-hydroxy-3-methylbut-2-enyl diphosphate</name>
        <dbReference type="ChEBI" id="CHEBI:128753"/>
    </ligand>
</feature>